<keyword evidence="4" id="KW-1185">Reference proteome</keyword>
<evidence type="ECO:0000313" key="4">
    <source>
        <dbReference type="Proteomes" id="UP000593561"/>
    </source>
</evidence>
<protein>
    <recommendedName>
        <fullName evidence="5">Peptidase S8/S53 domain-containing protein</fullName>
    </recommendedName>
</protein>
<dbReference type="SUPFAM" id="SSF52743">
    <property type="entry name" value="Subtilisin-like"/>
    <property type="match status" value="1"/>
</dbReference>
<keyword evidence="2" id="KW-0732">Signal</keyword>
<evidence type="ECO:0000256" key="1">
    <source>
        <dbReference type="ARBA" id="ARBA00011073"/>
    </source>
</evidence>
<dbReference type="EMBL" id="JABFAC010240287">
    <property type="protein sequence ID" value="MBA0635040.1"/>
    <property type="molecule type" value="Genomic_DNA"/>
</dbReference>
<dbReference type="InterPro" id="IPR036852">
    <property type="entry name" value="Peptidase_S8/S53_dom_sf"/>
</dbReference>
<comment type="caution">
    <text evidence="3">The sequence shown here is derived from an EMBL/GenBank/DDBJ whole genome shotgun (WGS) entry which is preliminary data.</text>
</comment>
<comment type="similarity">
    <text evidence="1">Belongs to the peptidase S8 family.</text>
</comment>
<dbReference type="GO" id="GO:0006508">
    <property type="term" value="P:proteolysis"/>
    <property type="evidence" value="ECO:0007669"/>
    <property type="project" value="InterPro"/>
</dbReference>
<organism evidence="3 4">
    <name type="scientific">Gossypium davidsonii</name>
    <name type="common">Davidson's cotton</name>
    <name type="synonym">Gossypium klotzschianum subsp. davidsonii</name>
    <dbReference type="NCBI Taxonomy" id="34287"/>
    <lineage>
        <taxon>Eukaryota</taxon>
        <taxon>Viridiplantae</taxon>
        <taxon>Streptophyta</taxon>
        <taxon>Embryophyta</taxon>
        <taxon>Tracheophyta</taxon>
        <taxon>Spermatophyta</taxon>
        <taxon>Magnoliopsida</taxon>
        <taxon>eudicotyledons</taxon>
        <taxon>Gunneridae</taxon>
        <taxon>Pentapetalae</taxon>
        <taxon>rosids</taxon>
        <taxon>malvids</taxon>
        <taxon>Malvales</taxon>
        <taxon>Malvaceae</taxon>
        <taxon>Malvoideae</taxon>
        <taxon>Gossypium</taxon>
    </lineage>
</organism>
<accession>A0A7J8TA36</accession>
<name>A0A7J8TA36_GOSDV</name>
<feature type="non-terminal residue" evidence="3">
    <location>
        <position position="1"/>
    </location>
</feature>
<reference evidence="3 4" key="1">
    <citation type="journal article" date="2019" name="Genome Biol. Evol.">
        <title>Insights into the evolution of the New World diploid cottons (Gossypium, subgenus Houzingenia) based on genome sequencing.</title>
        <authorList>
            <person name="Grover C.E."/>
            <person name="Arick M.A. 2nd"/>
            <person name="Thrash A."/>
            <person name="Conover J.L."/>
            <person name="Sanders W.S."/>
            <person name="Peterson D.G."/>
            <person name="Frelichowski J.E."/>
            <person name="Scheffler J.A."/>
            <person name="Scheffler B.E."/>
            <person name="Wendel J.F."/>
        </authorList>
    </citation>
    <scope>NUCLEOTIDE SEQUENCE [LARGE SCALE GENOMIC DNA]</scope>
    <source>
        <strain evidence="3">27</strain>
        <tissue evidence="3">Leaf</tissue>
    </source>
</reference>
<dbReference type="AlphaFoldDB" id="A0A7J8TA36"/>
<evidence type="ECO:0008006" key="5">
    <source>
        <dbReference type="Google" id="ProtNLM"/>
    </source>
</evidence>
<dbReference type="GO" id="GO:0004252">
    <property type="term" value="F:serine-type endopeptidase activity"/>
    <property type="evidence" value="ECO:0007669"/>
    <property type="project" value="InterPro"/>
</dbReference>
<dbReference type="InterPro" id="IPR045051">
    <property type="entry name" value="SBT"/>
</dbReference>
<evidence type="ECO:0000313" key="3">
    <source>
        <dbReference type="EMBL" id="MBA0635040.1"/>
    </source>
</evidence>
<dbReference type="PANTHER" id="PTHR10795">
    <property type="entry name" value="PROPROTEIN CONVERTASE SUBTILISIN/KEXIN"/>
    <property type="match status" value="1"/>
</dbReference>
<gene>
    <name evidence="3" type="ORF">Godav_025220</name>
</gene>
<dbReference type="Proteomes" id="UP000593561">
    <property type="component" value="Unassembled WGS sequence"/>
</dbReference>
<sequence>LTKTTRFTNFNFSEDLDDHGTACASIAAKTLTEINWLKIFFGISDSKIKETNPFARIAHYKISDDKVIVDRSVEVSKNSLLDAMKKVTLDNVDKIMIPFSIDTLSNNSSYPCDPINMREYLAMKENIVVCTSSGNHGDAIERISFLSY</sequence>
<proteinExistence type="inferred from homology"/>
<evidence type="ECO:0000256" key="2">
    <source>
        <dbReference type="ARBA" id="ARBA00022729"/>
    </source>
</evidence>
<dbReference type="Gene3D" id="3.40.50.200">
    <property type="entry name" value="Peptidase S8/S53 domain"/>
    <property type="match status" value="1"/>
</dbReference>